<evidence type="ECO:0000256" key="2">
    <source>
        <dbReference type="ARBA" id="ARBA00022722"/>
    </source>
</evidence>
<evidence type="ECO:0000256" key="7">
    <source>
        <dbReference type="SAM" id="MobiDB-lite"/>
    </source>
</evidence>
<gene>
    <name evidence="6" type="primary">rnpA</name>
    <name evidence="8" type="ORF">AVDCRST_MAG87-3893</name>
</gene>
<keyword evidence="3 6" id="KW-0255">Endonuclease</keyword>
<dbReference type="GO" id="GO:0004526">
    <property type="term" value="F:ribonuclease P activity"/>
    <property type="evidence" value="ECO:0007669"/>
    <property type="project" value="UniProtKB-UniRule"/>
</dbReference>
<protein>
    <recommendedName>
        <fullName evidence="6">Ribonuclease P protein component</fullName>
        <shortName evidence="6">RNase P protein</shortName>
        <shortName evidence="6">RNaseP protein</shortName>
        <ecNumber evidence="6">3.1.26.5</ecNumber>
    </recommendedName>
    <alternativeName>
        <fullName evidence="6">Protein C5</fullName>
    </alternativeName>
</protein>
<dbReference type="Pfam" id="PF00825">
    <property type="entry name" value="Ribonuclease_P"/>
    <property type="match status" value="1"/>
</dbReference>
<dbReference type="InterPro" id="IPR020568">
    <property type="entry name" value="Ribosomal_Su5_D2-typ_SF"/>
</dbReference>
<evidence type="ECO:0000256" key="6">
    <source>
        <dbReference type="HAMAP-Rule" id="MF_00227"/>
    </source>
</evidence>
<dbReference type="EMBL" id="CADCWJ010000855">
    <property type="protein sequence ID" value="CAA9585504.1"/>
    <property type="molecule type" value="Genomic_DNA"/>
</dbReference>
<organism evidence="8">
    <name type="scientific">uncultured Thermomicrobiales bacterium</name>
    <dbReference type="NCBI Taxonomy" id="1645740"/>
    <lineage>
        <taxon>Bacteria</taxon>
        <taxon>Pseudomonadati</taxon>
        <taxon>Thermomicrobiota</taxon>
        <taxon>Thermomicrobia</taxon>
        <taxon>Thermomicrobiales</taxon>
        <taxon>environmental samples</taxon>
    </lineage>
</organism>
<dbReference type="GO" id="GO:0000049">
    <property type="term" value="F:tRNA binding"/>
    <property type="evidence" value="ECO:0007669"/>
    <property type="project" value="UniProtKB-UniRule"/>
</dbReference>
<dbReference type="PANTHER" id="PTHR33992">
    <property type="entry name" value="RIBONUCLEASE P PROTEIN COMPONENT"/>
    <property type="match status" value="1"/>
</dbReference>
<dbReference type="Gene3D" id="3.30.230.10">
    <property type="match status" value="1"/>
</dbReference>
<dbReference type="InterPro" id="IPR014721">
    <property type="entry name" value="Ribsml_uS5_D2-typ_fold_subgr"/>
</dbReference>
<keyword evidence="4 6" id="KW-0378">Hydrolase</keyword>
<dbReference type="SUPFAM" id="SSF54211">
    <property type="entry name" value="Ribosomal protein S5 domain 2-like"/>
    <property type="match status" value="1"/>
</dbReference>
<reference evidence="8" key="1">
    <citation type="submission" date="2020-02" db="EMBL/GenBank/DDBJ databases">
        <authorList>
            <person name="Meier V. D."/>
        </authorList>
    </citation>
    <scope>NUCLEOTIDE SEQUENCE</scope>
    <source>
        <strain evidence="8">AVDCRST_MAG87</strain>
    </source>
</reference>
<sequence>MVARNYRLREEADVRRVRARGRAWPQGPLVARVLPNTLDPPQNRYTVIAGKRCGKSVQRNRLKRLVREALRGYHPSLKTGHDIAFICRGTVDELPDLTVAQTLLHRIFTRASLFVTDPGSNPPPAPGDPVSTGWSRRALPDAPPPGDQAGSDNDGSTDDRNHSLPSP</sequence>
<evidence type="ECO:0000313" key="8">
    <source>
        <dbReference type="EMBL" id="CAA9585504.1"/>
    </source>
</evidence>
<dbReference type="HAMAP" id="MF_00227">
    <property type="entry name" value="RNase_P"/>
    <property type="match status" value="1"/>
</dbReference>
<name>A0A6J4VQ83_9BACT</name>
<keyword evidence="5 6" id="KW-0694">RNA-binding</keyword>
<evidence type="ECO:0000256" key="5">
    <source>
        <dbReference type="ARBA" id="ARBA00022884"/>
    </source>
</evidence>
<dbReference type="PANTHER" id="PTHR33992:SF1">
    <property type="entry name" value="RIBONUCLEASE P PROTEIN COMPONENT"/>
    <property type="match status" value="1"/>
</dbReference>
<evidence type="ECO:0000256" key="1">
    <source>
        <dbReference type="ARBA" id="ARBA00022694"/>
    </source>
</evidence>
<dbReference type="GO" id="GO:0042781">
    <property type="term" value="F:3'-tRNA processing endoribonuclease activity"/>
    <property type="evidence" value="ECO:0007669"/>
    <property type="project" value="TreeGrafter"/>
</dbReference>
<accession>A0A6J4VQ83</accession>
<keyword evidence="2 6" id="KW-0540">Nuclease</keyword>
<dbReference type="EC" id="3.1.26.5" evidence="6"/>
<dbReference type="GO" id="GO:0001682">
    <property type="term" value="P:tRNA 5'-leader removal"/>
    <property type="evidence" value="ECO:0007669"/>
    <property type="project" value="UniProtKB-UniRule"/>
</dbReference>
<dbReference type="AlphaFoldDB" id="A0A6J4VQ83"/>
<comment type="subunit">
    <text evidence="6">Consists of a catalytic RNA component (M1 or rnpB) and a protein subunit.</text>
</comment>
<keyword evidence="1 6" id="KW-0819">tRNA processing</keyword>
<comment type="function">
    <text evidence="6">RNaseP catalyzes the removal of the 5'-leader sequence from pre-tRNA to produce the mature 5'-terminus. It can also cleave other RNA substrates such as 4.5S RNA. The protein component plays an auxiliary but essential role in vivo by binding to the 5'-leader sequence and broadening the substrate specificity of the ribozyme.</text>
</comment>
<proteinExistence type="inferred from homology"/>
<evidence type="ECO:0000256" key="4">
    <source>
        <dbReference type="ARBA" id="ARBA00022801"/>
    </source>
</evidence>
<dbReference type="GO" id="GO:0030677">
    <property type="term" value="C:ribonuclease P complex"/>
    <property type="evidence" value="ECO:0007669"/>
    <property type="project" value="TreeGrafter"/>
</dbReference>
<dbReference type="InterPro" id="IPR000100">
    <property type="entry name" value="RNase_P"/>
</dbReference>
<feature type="compositionally biased region" description="Basic and acidic residues" evidence="7">
    <location>
        <begin position="157"/>
        <end position="167"/>
    </location>
</feature>
<comment type="catalytic activity">
    <reaction evidence="6">
        <text>Endonucleolytic cleavage of RNA, removing 5'-extranucleotides from tRNA precursor.</text>
        <dbReference type="EC" id="3.1.26.5"/>
    </reaction>
</comment>
<evidence type="ECO:0000256" key="3">
    <source>
        <dbReference type="ARBA" id="ARBA00022759"/>
    </source>
</evidence>
<comment type="similarity">
    <text evidence="6">Belongs to the RnpA family.</text>
</comment>
<feature type="region of interest" description="Disordered" evidence="7">
    <location>
        <begin position="114"/>
        <end position="167"/>
    </location>
</feature>